<feature type="compositionally biased region" description="Polar residues" evidence="1">
    <location>
        <begin position="86"/>
        <end position="109"/>
    </location>
</feature>
<dbReference type="PANTHER" id="PTHR35788">
    <property type="entry name" value="EXPORTED PROTEIN-RELATED"/>
    <property type="match status" value="1"/>
</dbReference>
<feature type="compositionally biased region" description="Polar residues" evidence="1">
    <location>
        <begin position="34"/>
        <end position="45"/>
    </location>
</feature>
<dbReference type="InterPro" id="IPR007391">
    <property type="entry name" value="Vancomycin_resist_VanW"/>
</dbReference>
<name>A0A371IKD9_9FIRM</name>
<dbReference type="EMBL" id="MBEW02000017">
    <property type="protein sequence ID" value="RDY20926.1"/>
    <property type="molecule type" value="Genomic_DNA"/>
</dbReference>
<evidence type="ECO:0000313" key="3">
    <source>
        <dbReference type="EMBL" id="RDY20926.1"/>
    </source>
</evidence>
<dbReference type="InterPro" id="IPR052913">
    <property type="entry name" value="Glycopeptide_resist_protein"/>
</dbReference>
<gene>
    <name evidence="3" type="ORF">BBG48_007635</name>
</gene>
<protein>
    <submittedName>
        <fullName evidence="3">Vanomycin resistance protein VanB</fullName>
    </submittedName>
</protein>
<dbReference type="Proteomes" id="UP000093352">
    <property type="component" value="Unassembled WGS sequence"/>
</dbReference>
<dbReference type="PANTHER" id="PTHR35788:SF1">
    <property type="entry name" value="EXPORTED PROTEIN"/>
    <property type="match status" value="1"/>
</dbReference>
<keyword evidence="4" id="KW-1185">Reference proteome</keyword>
<proteinExistence type="predicted"/>
<dbReference type="STRING" id="1871336.BBG48_09800"/>
<evidence type="ECO:0000256" key="1">
    <source>
        <dbReference type="SAM" id="MobiDB-lite"/>
    </source>
</evidence>
<feature type="compositionally biased region" description="Low complexity" evidence="1">
    <location>
        <begin position="57"/>
        <end position="70"/>
    </location>
</feature>
<evidence type="ECO:0000256" key="2">
    <source>
        <dbReference type="SAM" id="SignalP"/>
    </source>
</evidence>
<feature type="signal peptide" evidence="2">
    <location>
        <begin position="1"/>
        <end position="24"/>
    </location>
</feature>
<keyword evidence="2" id="KW-0732">Signal</keyword>
<dbReference type="AlphaFoldDB" id="A0A371IKD9"/>
<evidence type="ECO:0000313" key="4">
    <source>
        <dbReference type="Proteomes" id="UP000093352"/>
    </source>
</evidence>
<reference evidence="3 4" key="1">
    <citation type="journal article" date="2016" name="Genome Announc.">
        <title>Draft Genome Sequence of Criibacterium bergeronii gen. nov., sp. nov., Strain CCRI-22567T, Isolated from a Vaginal Sample from a Woman with Bacterial Vaginosis.</title>
        <authorList>
            <person name="Maheux A.F."/>
            <person name="Berube E."/>
            <person name="Boudreau D.K."/>
            <person name="Raymond F."/>
            <person name="Corbeil J."/>
            <person name="Roy P.H."/>
            <person name="Boissinot M."/>
            <person name="Omar R.F."/>
        </authorList>
    </citation>
    <scope>NUCLEOTIDE SEQUENCE [LARGE SCALE GENOMIC DNA]</scope>
    <source>
        <strain evidence="3 4">CCRI-22567</strain>
    </source>
</reference>
<dbReference type="RefSeq" id="WP_068913192.1">
    <property type="nucleotide sequence ID" value="NZ_MBEW02000017.1"/>
</dbReference>
<comment type="caution">
    <text evidence="3">The sequence shown here is derived from an EMBL/GenBank/DDBJ whole genome shotgun (WGS) entry which is preliminary data.</text>
</comment>
<feature type="chain" id="PRO_5016811930" evidence="2">
    <location>
        <begin position="25"/>
        <end position="428"/>
    </location>
</feature>
<dbReference type="Pfam" id="PF04294">
    <property type="entry name" value="VanW"/>
    <property type="match status" value="1"/>
</dbReference>
<organism evidence="3 4">
    <name type="scientific">Criibacterium bergeronii</name>
    <dbReference type="NCBI Taxonomy" id="1871336"/>
    <lineage>
        <taxon>Bacteria</taxon>
        <taxon>Bacillati</taxon>
        <taxon>Bacillota</taxon>
        <taxon>Clostridia</taxon>
        <taxon>Peptostreptococcales</taxon>
        <taxon>Filifactoraceae</taxon>
        <taxon>Criibacterium</taxon>
    </lineage>
</organism>
<accession>A0A371IKD9</accession>
<sequence>MKRIQKMLIAFTLVITIFSPIAFAENDEVTNENVPSAVKTTQNSKDVFPAKSEQPATNLDTTDTQTNQYTGEKVKDTNSAPKEPTRNQTQQTQPAPVKNTTDDSVNVSSEPVETVNNYFIGTFRLFDRTTGKTLDFLASRAFAYDYKQENPKLIVDQASLNIFLNEMDKYFAGKNSKKIMFASPIENGKYKISEEIVPTRRIEREQFKQEMMRRIKTADYTLFELPFVDVTVAQVGQGANFGTEISMLSSYLTYYNASDRGRSYNIDITAEAINGTKLAPGEKFHFNSRVKSVDSKLKNAFIIKGDEFVLGLGGGQCQVSTTLFNAVLEAGLKIDHRRNHTLKIHYVPYARDAMVSNTNDFVFSNNFDNDIYIFYRKAGNSIAFDIYGNPADKKVVKTWVTGSGNLYTLYRTIDGSQAQETFRSFYKD</sequence>
<feature type="region of interest" description="Disordered" evidence="1">
    <location>
        <begin position="34"/>
        <end position="109"/>
    </location>
</feature>